<feature type="transmembrane region" description="Helical" evidence="1">
    <location>
        <begin position="170"/>
        <end position="188"/>
    </location>
</feature>
<keyword evidence="1" id="KW-1133">Transmembrane helix</keyword>
<evidence type="ECO:0000256" key="1">
    <source>
        <dbReference type="SAM" id="Phobius"/>
    </source>
</evidence>
<proteinExistence type="predicted"/>
<feature type="transmembrane region" description="Helical" evidence="1">
    <location>
        <begin position="12"/>
        <end position="32"/>
    </location>
</feature>
<accession>A0ABX7FV14</accession>
<evidence type="ECO:0000313" key="2">
    <source>
        <dbReference type="EMBL" id="QRG68830.1"/>
    </source>
</evidence>
<sequence length="229" mass="25290">MPDVIQLGPILIKMSLLSMAISVVLAFAAVRLRLRDEQVLQKVILELMSSSLLLAFLVWKFSYVLFYPAKALAQPSSLLYFSGGDRGLWLALIAGVVFVVIRIRKQGIPIPKVVDAYVTGGLVAWGVGHVLSWGTGGMEGWYDPQQALIAAGFVLWMIRKVDRAANVVPWLQLLMWFSISQVYAAFFSPEQKALLAGLSKEQQIFYSISVLALFLANRARDTGGTPDEE</sequence>
<feature type="transmembrane region" description="Helical" evidence="1">
    <location>
        <begin position="44"/>
        <end position="67"/>
    </location>
</feature>
<keyword evidence="1" id="KW-0812">Transmembrane</keyword>
<dbReference type="RefSeq" id="WP_203355828.1">
    <property type="nucleotide sequence ID" value="NZ_CP069127.1"/>
</dbReference>
<gene>
    <name evidence="2" type="ORF">JNE38_06690</name>
</gene>
<protein>
    <recommendedName>
        <fullName evidence="4">Diacylglyceryl transferase</fullName>
    </recommendedName>
</protein>
<dbReference type="EMBL" id="CP069127">
    <property type="protein sequence ID" value="QRG68830.1"/>
    <property type="molecule type" value="Genomic_DNA"/>
</dbReference>
<name>A0ABX7FV14_BRECH</name>
<evidence type="ECO:0008006" key="4">
    <source>
        <dbReference type="Google" id="ProtNLM"/>
    </source>
</evidence>
<keyword evidence="3" id="KW-1185">Reference proteome</keyword>
<evidence type="ECO:0000313" key="3">
    <source>
        <dbReference type="Proteomes" id="UP000596248"/>
    </source>
</evidence>
<feature type="transmembrane region" description="Helical" evidence="1">
    <location>
        <begin position="87"/>
        <end position="104"/>
    </location>
</feature>
<reference evidence="2 3" key="1">
    <citation type="submission" date="2021-01" db="EMBL/GenBank/DDBJ databases">
        <title>Identification of strong promoters based on the transcriptome of Brevibacillus choshinensis.</title>
        <authorList>
            <person name="Yao D."/>
            <person name="Zhang K."/>
            <person name="Wu J."/>
        </authorList>
    </citation>
    <scope>NUCLEOTIDE SEQUENCE [LARGE SCALE GENOMIC DNA]</scope>
    <source>
        <strain evidence="2 3">HPD31-SP3</strain>
    </source>
</reference>
<keyword evidence="1" id="KW-0472">Membrane</keyword>
<organism evidence="2 3">
    <name type="scientific">Brevibacillus choshinensis</name>
    <dbReference type="NCBI Taxonomy" id="54911"/>
    <lineage>
        <taxon>Bacteria</taxon>
        <taxon>Bacillati</taxon>
        <taxon>Bacillota</taxon>
        <taxon>Bacilli</taxon>
        <taxon>Bacillales</taxon>
        <taxon>Paenibacillaceae</taxon>
        <taxon>Brevibacillus</taxon>
    </lineage>
</organism>
<dbReference type="Proteomes" id="UP000596248">
    <property type="component" value="Chromosome"/>
</dbReference>